<feature type="transmembrane region" description="Helical" evidence="1">
    <location>
        <begin position="107"/>
        <end position="127"/>
    </location>
</feature>
<keyword evidence="1" id="KW-0472">Membrane</keyword>
<evidence type="ECO:0000313" key="3">
    <source>
        <dbReference type="Proteomes" id="UP001157091"/>
    </source>
</evidence>
<protein>
    <recommendedName>
        <fullName evidence="4">Integral membrane protein</fullName>
    </recommendedName>
</protein>
<dbReference type="Proteomes" id="UP001157091">
    <property type="component" value="Unassembled WGS sequence"/>
</dbReference>
<feature type="transmembrane region" description="Helical" evidence="1">
    <location>
        <begin position="6"/>
        <end position="24"/>
    </location>
</feature>
<comment type="caution">
    <text evidence="2">The sequence shown here is derived from an EMBL/GenBank/DDBJ whole genome shotgun (WGS) entry which is preliminary data.</text>
</comment>
<organism evidence="2 3">
    <name type="scientific">Luteimicrobium album</name>
    <dbReference type="NCBI Taxonomy" id="1054550"/>
    <lineage>
        <taxon>Bacteria</taxon>
        <taxon>Bacillati</taxon>
        <taxon>Actinomycetota</taxon>
        <taxon>Actinomycetes</taxon>
        <taxon>Micrococcales</taxon>
        <taxon>Luteimicrobium</taxon>
    </lineage>
</organism>
<dbReference type="EMBL" id="BSUK01000001">
    <property type="protein sequence ID" value="GMA22698.1"/>
    <property type="molecule type" value="Genomic_DNA"/>
</dbReference>
<name>A0ABQ6HXW2_9MICO</name>
<sequence>MMSAADSSLAVNVVLGLLALAWILSRQVQKRPAKPSSLRAPVILAAVGLYETVSFLQDSAPAQGVPVTVLALLVLGVVIGGALAAWRGSQVRVWRDADGTVVRQGPALTVLLWLVAVGVHLGLDVLIDHVDHGLSGLGSASLVLYLGVVLGVQSLVVQRRAQLLAA</sequence>
<dbReference type="RefSeq" id="WP_284291842.1">
    <property type="nucleotide sequence ID" value="NZ_BSUK01000001.1"/>
</dbReference>
<evidence type="ECO:0000313" key="2">
    <source>
        <dbReference type="EMBL" id="GMA22698.1"/>
    </source>
</evidence>
<reference evidence="3" key="1">
    <citation type="journal article" date="2019" name="Int. J. Syst. Evol. Microbiol.">
        <title>The Global Catalogue of Microorganisms (GCM) 10K type strain sequencing project: providing services to taxonomists for standard genome sequencing and annotation.</title>
        <authorList>
            <consortium name="The Broad Institute Genomics Platform"/>
            <consortium name="The Broad Institute Genome Sequencing Center for Infectious Disease"/>
            <person name="Wu L."/>
            <person name="Ma J."/>
        </authorList>
    </citation>
    <scope>NUCLEOTIDE SEQUENCE [LARGE SCALE GENOMIC DNA]</scope>
    <source>
        <strain evidence="3">NBRC 106348</strain>
    </source>
</reference>
<evidence type="ECO:0008006" key="4">
    <source>
        <dbReference type="Google" id="ProtNLM"/>
    </source>
</evidence>
<feature type="transmembrane region" description="Helical" evidence="1">
    <location>
        <begin position="133"/>
        <end position="157"/>
    </location>
</feature>
<keyword evidence="1" id="KW-0812">Transmembrane</keyword>
<keyword evidence="3" id="KW-1185">Reference proteome</keyword>
<accession>A0ABQ6HXW2</accession>
<keyword evidence="1" id="KW-1133">Transmembrane helix</keyword>
<proteinExistence type="predicted"/>
<feature type="transmembrane region" description="Helical" evidence="1">
    <location>
        <begin position="65"/>
        <end position="86"/>
    </location>
</feature>
<gene>
    <name evidence="2" type="ORF">GCM10025864_04570</name>
</gene>
<evidence type="ECO:0000256" key="1">
    <source>
        <dbReference type="SAM" id="Phobius"/>
    </source>
</evidence>